<feature type="transmembrane region" description="Helical" evidence="1">
    <location>
        <begin position="36"/>
        <end position="56"/>
    </location>
</feature>
<keyword evidence="1" id="KW-1133">Transmembrane helix</keyword>
<keyword evidence="1" id="KW-0812">Transmembrane</keyword>
<protein>
    <submittedName>
        <fullName evidence="2">Uncharacterized protein</fullName>
    </submittedName>
</protein>
<dbReference type="EMBL" id="KB206380">
    <property type="protein sequence ID" value="ELP92341.1"/>
    <property type="molecule type" value="Genomic_DNA"/>
</dbReference>
<proteinExistence type="predicted"/>
<feature type="non-terminal residue" evidence="2">
    <location>
        <position position="1"/>
    </location>
</feature>
<evidence type="ECO:0000313" key="3">
    <source>
        <dbReference type="Proteomes" id="UP000014680"/>
    </source>
</evidence>
<dbReference type="Proteomes" id="UP000014680">
    <property type="component" value="Unassembled WGS sequence"/>
</dbReference>
<keyword evidence="3" id="KW-1185">Reference proteome</keyword>
<dbReference type="VEuPathDB" id="AmoebaDB:EIN_123020"/>
<evidence type="ECO:0000256" key="1">
    <source>
        <dbReference type="SAM" id="Phobius"/>
    </source>
</evidence>
<accession>A0A0A1UEK7</accession>
<reference evidence="2 3" key="1">
    <citation type="submission" date="2012-10" db="EMBL/GenBank/DDBJ databases">
        <authorList>
            <person name="Zafar N."/>
            <person name="Inman J."/>
            <person name="Hall N."/>
            <person name="Lorenzi H."/>
            <person name="Caler E."/>
        </authorList>
    </citation>
    <scope>NUCLEOTIDE SEQUENCE [LARGE SCALE GENOMIC DNA]</scope>
    <source>
        <strain evidence="2 3">IP1</strain>
    </source>
</reference>
<feature type="transmembrane region" description="Helical" evidence="1">
    <location>
        <begin position="12"/>
        <end position="30"/>
    </location>
</feature>
<dbReference type="RefSeq" id="XP_004259112.1">
    <property type="nucleotide sequence ID" value="XM_004259064.1"/>
</dbReference>
<dbReference type="KEGG" id="eiv:EIN_123020"/>
<keyword evidence="1" id="KW-0472">Membrane</keyword>
<sequence>MLYKPNTISIIYKNTFFTSFTLASLNIFWLDSFNSMIFNLLSLIDCCVFFTFFVFFQFKSAFIQKLNFIQILQ</sequence>
<organism evidence="2 3">
    <name type="scientific">Entamoeba invadens IP1</name>
    <dbReference type="NCBI Taxonomy" id="370355"/>
    <lineage>
        <taxon>Eukaryota</taxon>
        <taxon>Amoebozoa</taxon>
        <taxon>Evosea</taxon>
        <taxon>Archamoebae</taxon>
        <taxon>Mastigamoebida</taxon>
        <taxon>Entamoebidae</taxon>
        <taxon>Entamoeba</taxon>
    </lineage>
</organism>
<dbReference type="GeneID" id="14891331"/>
<name>A0A0A1UEK7_ENTIV</name>
<evidence type="ECO:0000313" key="2">
    <source>
        <dbReference type="EMBL" id="ELP92341.1"/>
    </source>
</evidence>
<feature type="non-terminal residue" evidence="2">
    <location>
        <position position="73"/>
    </location>
</feature>
<gene>
    <name evidence="2" type="ORF">EIN_123020</name>
</gene>
<dbReference type="AlphaFoldDB" id="A0A0A1UEK7"/>